<evidence type="ECO:0000313" key="2">
    <source>
        <dbReference type="EMBL" id="KAG2538073.1"/>
    </source>
</evidence>
<feature type="compositionally biased region" description="Low complexity" evidence="1">
    <location>
        <begin position="135"/>
        <end position="146"/>
    </location>
</feature>
<proteinExistence type="predicted"/>
<evidence type="ECO:0000256" key="1">
    <source>
        <dbReference type="SAM" id="MobiDB-lite"/>
    </source>
</evidence>
<organism evidence="2 3">
    <name type="scientific">Panicum virgatum</name>
    <name type="common">Blackwell switchgrass</name>
    <dbReference type="NCBI Taxonomy" id="38727"/>
    <lineage>
        <taxon>Eukaryota</taxon>
        <taxon>Viridiplantae</taxon>
        <taxon>Streptophyta</taxon>
        <taxon>Embryophyta</taxon>
        <taxon>Tracheophyta</taxon>
        <taxon>Spermatophyta</taxon>
        <taxon>Magnoliopsida</taxon>
        <taxon>Liliopsida</taxon>
        <taxon>Poales</taxon>
        <taxon>Poaceae</taxon>
        <taxon>PACMAD clade</taxon>
        <taxon>Panicoideae</taxon>
        <taxon>Panicodae</taxon>
        <taxon>Paniceae</taxon>
        <taxon>Panicinae</taxon>
        <taxon>Panicum</taxon>
        <taxon>Panicum sect. Hiantes</taxon>
    </lineage>
</organism>
<comment type="caution">
    <text evidence="2">The sequence shown here is derived from an EMBL/GenBank/DDBJ whole genome shotgun (WGS) entry which is preliminary data.</text>
</comment>
<feature type="compositionally biased region" description="Basic residues" evidence="1">
    <location>
        <begin position="147"/>
        <end position="157"/>
    </location>
</feature>
<name>A0A8T0MNP1_PANVG</name>
<protein>
    <submittedName>
        <fullName evidence="2">Uncharacterized protein</fullName>
    </submittedName>
</protein>
<feature type="region of interest" description="Disordered" evidence="1">
    <location>
        <begin position="15"/>
        <end position="71"/>
    </location>
</feature>
<feature type="compositionally biased region" description="Polar residues" evidence="1">
    <location>
        <begin position="35"/>
        <end position="45"/>
    </location>
</feature>
<accession>A0A8T0MNP1</accession>
<sequence length="192" mass="20359">MLPFMFSKADLGLGDASKAVSSPAPKPTVAAMTASLPNLQATSEPITPPVGDAPAKDVEETPTGGDQLDSLEILSGPASQEVATECIIEDAGTKDVEASPLAARVSAPLVPTQDPELPADKIKFVQENTMPKIPGGPRSSRNSGSNRVKKHNSKRNKCPSLHRTNRLSKIDISHCKRRSSQAPRSTKMKLKS</sequence>
<feature type="region of interest" description="Disordered" evidence="1">
    <location>
        <begin position="125"/>
        <end position="192"/>
    </location>
</feature>
<dbReference type="EMBL" id="CM029054">
    <property type="protein sequence ID" value="KAG2538073.1"/>
    <property type="molecule type" value="Genomic_DNA"/>
</dbReference>
<dbReference type="Proteomes" id="UP000823388">
    <property type="component" value="Chromosome 9N"/>
</dbReference>
<dbReference type="AlphaFoldDB" id="A0A8T0MNP1"/>
<gene>
    <name evidence="2" type="ORF">PVAP13_9NG388473</name>
</gene>
<evidence type="ECO:0000313" key="3">
    <source>
        <dbReference type="Proteomes" id="UP000823388"/>
    </source>
</evidence>
<reference evidence="2" key="1">
    <citation type="submission" date="2020-05" db="EMBL/GenBank/DDBJ databases">
        <title>WGS assembly of Panicum virgatum.</title>
        <authorList>
            <person name="Lovell J.T."/>
            <person name="Jenkins J."/>
            <person name="Shu S."/>
            <person name="Juenger T.E."/>
            <person name="Schmutz J."/>
        </authorList>
    </citation>
    <scope>NUCLEOTIDE SEQUENCE</scope>
    <source>
        <strain evidence="2">AP13</strain>
    </source>
</reference>
<keyword evidence="3" id="KW-1185">Reference proteome</keyword>